<dbReference type="FunFam" id="2.40.10.10:FF:000068">
    <property type="entry name" value="transmembrane protease serine 2"/>
    <property type="match status" value="1"/>
</dbReference>
<dbReference type="PRINTS" id="PR00722">
    <property type="entry name" value="CHYMOTRYPSIN"/>
</dbReference>
<evidence type="ECO:0000259" key="13">
    <source>
        <dbReference type="PROSITE" id="PS50287"/>
    </source>
</evidence>
<dbReference type="InterPro" id="IPR033116">
    <property type="entry name" value="TRYPSIN_SER"/>
</dbReference>
<feature type="domain" description="Peptidase S1" evidence="12">
    <location>
        <begin position="434"/>
        <end position="723"/>
    </location>
</feature>
<accession>A0AAV4GA70</accession>
<evidence type="ECO:0000259" key="11">
    <source>
        <dbReference type="PROSITE" id="PS50038"/>
    </source>
</evidence>
<dbReference type="PROSITE" id="PS50287">
    <property type="entry name" value="SRCR_2"/>
    <property type="match status" value="1"/>
</dbReference>
<dbReference type="Pfam" id="PF00089">
    <property type="entry name" value="Trypsin"/>
    <property type="match status" value="1"/>
</dbReference>
<keyword evidence="7" id="KW-0325">Glycoprotein</keyword>
<dbReference type="PROSITE" id="PS50240">
    <property type="entry name" value="TRYPSIN_DOM"/>
    <property type="match status" value="1"/>
</dbReference>
<dbReference type="PANTHER" id="PTHR24252:SF7">
    <property type="entry name" value="HYALIN"/>
    <property type="match status" value="1"/>
</dbReference>
<evidence type="ECO:0000256" key="6">
    <source>
        <dbReference type="ARBA" id="ARBA00023157"/>
    </source>
</evidence>
<dbReference type="SUPFAM" id="SSF50494">
    <property type="entry name" value="Trypsin-like serine proteases"/>
    <property type="match status" value="1"/>
</dbReference>
<dbReference type="InterPro" id="IPR018114">
    <property type="entry name" value="TRYPSIN_HIS"/>
</dbReference>
<evidence type="ECO:0000313" key="14">
    <source>
        <dbReference type="EMBL" id="GFR82369.1"/>
    </source>
</evidence>
<evidence type="ECO:0000256" key="4">
    <source>
        <dbReference type="ARBA" id="ARBA00022825"/>
    </source>
</evidence>
<comment type="subcellular location">
    <subcellularLocation>
        <location evidence="1">Cell membrane</location>
        <topology evidence="1">Single-pass type II membrane protein</topology>
    </subcellularLocation>
</comment>
<feature type="domain" description="FZ" evidence="11">
    <location>
        <begin position="69"/>
        <end position="157"/>
    </location>
</feature>
<dbReference type="Gene3D" id="1.10.2000.10">
    <property type="entry name" value="Frizzled cysteine-rich domain"/>
    <property type="match status" value="2"/>
</dbReference>
<dbReference type="PROSITE" id="PS50068">
    <property type="entry name" value="LDLRA_2"/>
    <property type="match status" value="2"/>
</dbReference>
<dbReference type="GO" id="GO:0005886">
    <property type="term" value="C:plasma membrane"/>
    <property type="evidence" value="ECO:0007669"/>
    <property type="project" value="UniProtKB-SubCell"/>
</dbReference>
<dbReference type="Pfam" id="PF00057">
    <property type="entry name" value="Ldl_recept_a"/>
    <property type="match status" value="1"/>
</dbReference>
<dbReference type="SUPFAM" id="SSF57424">
    <property type="entry name" value="LDL receptor-like module"/>
    <property type="match status" value="2"/>
</dbReference>
<evidence type="ECO:0000256" key="5">
    <source>
        <dbReference type="ARBA" id="ARBA00022968"/>
    </source>
</evidence>
<dbReference type="InterPro" id="IPR009003">
    <property type="entry name" value="Peptidase_S1_PA"/>
</dbReference>
<evidence type="ECO:0000256" key="8">
    <source>
        <dbReference type="PROSITE-ProRule" id="PRU00124"/>
    </source>
</evidence>
<keyword evidence="6 8" id="KW-1015">Disulfide bond</keyword>
<keyword evidence="4 10" id="KW-0720">Serine protease</keyword>
<dbReference type="Gene3D" id="3.10.250.10">
    <property type="entry name" value="SRCR-like domain"/>
    <property type="match status" value="1"/>
</dbReference>
<dbReference type="InterPro" id="IPR023415">
    <property type="entry name" value="LDLR_class-A_CS"/>
</dbReference>
<dbReference type="GO" id="GO:0004252">
    <property type="term" value="F:serine-type endopeptidase activity"/>
    <property type="evidence" value="ECO:0007669"/>
    <property type="project" value="InterPro"/>
</dbReference>
<dbReference type="PROSITE" id="PS50038">
    <property type="entry name" value="FZ"/>
    <property type="match status" value="2"/>
</dbReference>
<dbReference type="InterPro" id="IPR036055">
    <property type="entry name" value="LDL_receptor-like_sf"/>
</dbReference>
<dbReference type="CDD" id="cd00112">
    <property type="entry name" value="LDLa"/>
    <property type="match status" value="2"/>
</dbReference>
<dbReference type="PANTHER" id="PTHR24252">
    <property type="entry name" value="ACROSIN-RELATED"/>
    <property type="match status" value="1"/>
</dbReference>
<sequence>MWLLRRKQNQTLLVRFVIHINPGSTATRDVGDKIKDVIIKSFRDSLFVINASSVFVKAREKIDIITTTPKQEQCLPVSLKECRAPPLNLSGYAYTSFPNIVGHRSAAEAQAAAEDPTKYGLLFETNCYAFSDDFYCSLLEPQCGLDGIAIPPCRQYCIAGVCLPVDVNHCSELGFNSTAFPNVLGQVTHDNEGAHGIQAVLTIFDATRCFKHTRTFVCGMHFPPCSGKPVPHHYIPPCRIMCEECPEKHVKCNDNKCIHSSWLCDGYQDCDDNSDENTCASCREGEMSCLPASGLCINESRGCDGRDDCYAGADETLCVRMDTDAEKNVLLVHNSVSSAWEEVCKEGWTREYSDMACKQLGYKRAITEAYVSVNNSLRHKSVIGALKNGSNPDRIQSYLKKGFSQCAQGYVVQVVCFEAVCGYRPAYFPSPARIVGGKEVKPGAWPWMASLNGGSGQKYFCGGTIIGPRWILTAGHCVGAARKEDGKSWFIKTGTTRRLAYSETGQVRHPANFFVHPDFNYAFINNDIALIQLDRPLDMNDFVRPICLPKKLPGRGVRCMVTGWGKNKDGALRYQPVLSEVGVDVTSTEYCRHAISRSHVNIPYKITDTMFCAGGSAGHDSCQGDSGGPLVCRMEAEIKESSWNFTTSENNVLEDLLDAEVEVADLSQLEERPIPYPKPQTEFINRWYQGGIVSWGVACGEANTPAVYTNLPVFLDWIEEVVRNVTGGSVLD</sequence>
<evidence type="ECO:0000256" key="2">
    <source>
        <dbReference type="ARBA" id="ARBA00022670"/>
    </source>
</evidence>
<dbReference type="SMART" id="SM00020">
    <property type="entry name" value="Tryp_SPc"/>
    <property type="match status" value="1"/>
</dbReference>
<keyword evidence="2 10" id="KW-0645">Protease</keyword>
<dbReference type="Pfam" id="PF15494">
    <property type="entry name" value="SRCR_2"/>
    <property type="match status" value="1"/>
</dbReference>
<keyword evidence="15" id="KW-1185">Reference proteome</keyword>
<dbReference type="PROSITE" id="PS00134">
    <property type="entry name" value="TRYPSIN_HIS"/>
    <property type="match status" value="1"/>
</dbReference>
<feature type="disulfide bond" evidence="8">
    <location>
        <begin position="303"/>
        <end position="318"/>
    </location>
</feature>
<dbReference type="InterPro" id="IPR001190">
    <property type="entry name" value="SRCR"/>
</dbReference>
<evidence type="ECO:0000256" key="9">
    <source>
        <dbReference type="PROSITE-ProRule" id="PRU00196"/>
    </source>
</evidence>
<evidence type="ECO:0000256" key="3">
    <source>
        <dbReference type="ARBA" id="ARBA00022801"/>
    </source>
</evidence>
<keyword evidence="5" id="KW-0735">Signal-anchor</keyword>
<dbReference type="PROSITE" id="PS01209">
    <property type="entry name" value="LDLRA_1"/>
    <property type="match status" value="1"/>
</dbReference>
<dbReference type="Gene3D" id="4.10.400.10">
    <property type="entry name" value="Low-density Lipoprotein Receptor"/>
    <property type="match status" value="1"/>
</dbReference>
<keyword evidence="3 10" id="KW-0378">Hydrolase</keyword>
<feature type="domain" description="SRCR" evidence="13">
    <location>
        <begin position="319"/>
        <end position="417"/>
    </location>
</feature>
<evidence type="ECO:0000256" key="1">
    <source>
        <dbReference type="ARBA" id="ARBA00004401"/>
    </source>
</evidence>
<protein>
    <submittedName>
        <fullName evidence="14">Atrial natriuretic peptide-converting enzyme</fullName>
    </submittedName>
</protein>
<evidence type="ECO:0000313" key="15">
    <source>
        <dbReference type="Proteomes" id="UP000762676"/>
    </source>
</evidence>
<dbReference type="SMART" id="SM00063">
    <property type="entry name" value="FRI"/>
    <property type="match status" value="1"/>
</dbReference>
<feature type="disulfide bond" evidence="8">
    <location>
        <begin position="252"/>
        <end position="270"/>
    </location>
</feature>
<feature type="disulfide bond" evidence="8">
    <location>
        <begin position="245"/>
        <end position="257"/>
    </location>
</feature>
<dbReference type="SUPFAM" id="SSF56487">
    <property type="entry name" value="SRCR-like"/>
    <property type="match status" value="1"/>
</dbReference>
<dbReference type="Proteomes" id="UP000762676">
    <property type="component" value="Unassembled WGS sequence"/>
</dbReference>
<dbReference type="InterPro" id="IPR002172">
    <property type="entry name" value="LDrepeatLR_classA_rpt"/>
</dbReference>
<dbReference type="InterPro" id="IPR020067">
    <property type="entry name" value="Frizzled_dom"/>
</dbReference>
<dbReference type="CDD" id="cd00190">
    <property type="entry name" value="Tryp_SPc"/>
    <property type="match status" value="1"/>
</dbReference>
<evidence type="ECO:0000259" key="12">
    <source>
        <dbReference type="PROSITE" id="PS50240"/>
    </source>
</evidence>
<reference evidence="14 15" key="1">
    <citation type="journal article" date="2021" name="Elife">
        <title>Chloroplast acquisition without the gene transfer in kleptoplastic sea slugs, Plakobranchus ocellatus.</title>
        <authorList>
            <person name="Maeda T."/>
            <person name="Takahashi S."/>
            <person name="Yoshida T."/>
            <person name="Shimamura S."/>
            <person name="Takaki Y."/>
            <person name="Nagai Y."/>
            <person name="Toyoda A."/>
            <person name="Suzuki Y."/>
            <person name="Arimoto A."/>
            <person name="Ishii H."/>
            <person name="Satoh N."/>
            <person name="Nishiyama T."/>
            <person name="Hasebe M."/>
            <person name="Maruyama T."/>
            <person name="Minagawa J."/>
            <person name="Obokata J."/>
            <person name="Shigenobu S."/>
        </authorList>
    </citation>
    <scope>NUCLEOTIDE SEQUENCE [LARGE SCALE GENOMIC DNA]</scope>
</reference>
<comment type="caution">
    <text evidence="9">Lacks conserved residue(s) required for the propagation of feature annotation.</text>
</comment>
<name>A0AAV4GA70_9GAST</name>
<comment type="caution">
    <text evidence="14">The sequence shown here is derived from an EMBL/GenBank/DDBJ whole genome shotgun (WGS) entry which is preliminary data.</text>
</comment>
<dbReference type="PROSITE" id="PS00135">
    <property type="entry name" value="TRYPSIN_SER"/>
    <property type="match status" value="1"/>
</dbReference>
<dbReference type="SMART" id="SM00192">
    <property type="entry name" value="LDLa"/>
    <property type="match status" value="2"/>
</dbReference>
<dbReference type="GO" id="GO:0006508">
    <property type="term" value="P:proteolysis"/>
    <property type="evidence" value="ECO:0007669"/>
    <property type="project" value="UniProtKB-KW"/>
</dbReference>
<dbReference type="EMBL" id="BMAT01004892">
    <property type="protein sequence ID" value="GFR82369.1"/>
    <property type="molecule type" value="Genomic_DNA"/>
</dbReference>
<dbReference type="SUPFAM" id="SSF63501">
    <property type="entry name" value="Frizzled cysteine-rich domain"/>
    <property type="match status" value="2"/>
</dbReference>
<dbReference type="Gene3D" id="2.40.10.10">
    <property type="entry name" value="Trypsin-like serine proteases"/>
    <property type="match status" value="1"/>
</dbReference>
<feature type="disulfide bond" evidence="8">
    <location>
        <begin position="264"/>
        <end position="279"/>
    </location>
</feature>
<organism evidence="14 15">
    <name type="scientific">Elysia marginata</name>
    <dbReference type="NCBI Taxonomy" id="1093978"/>
    <lineage>
        <taxon>Eukaryota</taxon>
        <taxon>Metazoa</taxon>
        <taxon>Spiralia</taxon>
        <taxon>Lophotrochozoa</taxon>
        <taxon>Mollusca</taxon>
        <taxon>Gastropoda</taxon>
        <taxon>Heterobranchia</taxon>
        <taxon>Euthyneura</taxon>
        <taxon>Panpulmonata</taxon>
        <taxon>Sacoglossa</taxon>
        <taxon>Placobranchoidea</taxon>
        <taxon>Plakobranchidae</taxon>
        <taxon>Elysia</taxon>
    </lineage>
</organism>
<dbReference type="Pfam" id="PF01392">
    <property type="entry name" value="Fz"/>
    <property type="match status" value="2"/>
</dbReference>
<dbReference type="InterPro" id="IPR036772">
    <property type="entry name" value="SRCR-like_dom_sf"/>
</dbReference>
<dbReference type="InterPro" id="IPR001254">
    <property type="entry name" value="Trypsin_dom"/>
</dbReference>
<dbReference type="InterPro" id="IPR001314">
    <property type="entry name" value="Peptidase_S1A"/>
</dbReference>
<gene>
    <name evidence="14" type="ORF">ElyMa_002363100</name>
</gene>
<keyword evidence="5" id="KW-0812">Transmembrane</keyword>
<dbReference type="CDD" id="cd07066">
    <property type="entry name" value="CRD_FZ"/>
    <property type="match status" value="1"/>
</dbReference>
<dbReference type="InterPro" id="IPR043504">
    <property type="entry name" value="Peptidase_S1_PA_chymotrypsin"/>
</dbReference>
<dbReference type="InterPro" id="IPR036790">
    <property type="entry name" value="Frizzled_dom_sf"/>
</dbReference>
<feature type="domain" description="FZ" evidence="11">
    <location>
        <begin position="160"/>
        <end position="299"/>
    </location>
</feature>
<proteinExistence type="predicted"/>
<evidence type="ECO:0000256" key="10">
    <source>
        <dbReference type="RuleBase" id="RU363034"/>
    </source>
</evidence>
<dbReference type="AlphaFoldDB" id="A0AAV4GA70"/>
<evidence type="ECO:0000256" key="7">
    <source>
        <dbReference type="ARBA" id="ARBA00023180"/>
    </source>
</evidence>